<feature type="compositionally biased region" description="Polar residues" evidence="1">
    <location>
        <begin position="1"/>
        <end position="11"/>
    </location>
</feature>
<dbReference type="AlphaFoldDB" id="A0A6A5Y391"/>
<proteinExistence type="predicted"/>
<dbReference type="GeneID" id="54284534"/>
<keyword evidence="3" id="KW-1185">Reference proteome</keyword>
<protein>
    <submittedName>
        <fullName evidence="2">Uncharacterized protein</fullName>
    </submittedName>
</protein>
<dbReference type="Proteomes" id="UP000799778">
    <property type="component" value="Unassembled WGS sequence"/>
</dbReference>
<feature type="compositionally biased region" description="Basic and acidic residues" evidence="1">
    <location>
        <begin position="26"/>
        <end position="37"/>
    </location>
</feature>
<evidence type="ECO:0000313" key="2">
    <source>
        <dbReference type="EMBL" id="KAF2019497.1"/>
    </source>
</evidence>
<dbReference type="EMBL" id="ML978067">
    <property type="protein sequence ID" value="KAF2019497.1"/>
    <property type="molecule type" value="Genomic_DNA"/>
</dbReference>
<organism evidence="2 3">
    <name type="scientific">Aaosphaeria arxii CBS 175.79</name>
    <dbReference type="NCBI Taxonomy" id="1450172"/>
    <lineage>
        <taxon>Eukaryota</taxon>
        <taxon>Fungi</taxon>
        <taxon>Dikarya</taxon>
        <taxon>Ascomycota</taxon>
        <taxon>Pezizomycotina</taxon>
        <taxon>Dothideomycetes</taxon>
        <taxon>Pleosporomycetidae</taxon>
        <taxon>Pleosporales</taxon>
        <taxon>Pleosporales incertae sedis</taxon>
        <taxon>Aaosphaeria</taxon>
    </lineage>
</organism>
<evidence type="ECO:0000313" key="3">
    <source>
        <dbReference type="Proteomes" id="UP000799778"/>
    </source>
</evidence>
<feature type="region of interest" description="Disordered" evidence="1">
    <location>
        <begin position="1"/>
        <end position="55"/>
    </location>
</feature>
<reference evidence="2" key="1">
    <citation type="journal article" date="2020" name="Stud. Mycol.">
        <title>101 Dothideomycetes genomes: a test case for predicting lifestyles and emergence of pathogens.</title>
        <authorList>
            <person name="Haridas S."/>
            <person name="Albert R."/>
            <person name="Binder M."/>
            <person name="Bloem J."/>
            <person name="Labutti K."/>
            <person name="Salamov A."/>
            <person name="Andreopoulos B."/>
            <person name="Baker S."/>
            <person name="Barry K."/>
            <person name="Bills G."/>
            <person name="Bluhm B."/>
            <person name="Cannon C."/>
            <person name="Castanera R."/>
            <person name="Culley D."/>
            <person name="Daum C."/>
            <person name="Ezra D."/>
            <person name="Gonzalez J."/>
            <person name="Henrissat B."/>
            <person name="Kuo A."/>
            <person name="Liang C."/>
            <person name="Lipzen A."/>
            <person name="Lutzoni F."/>
            <person name="Magnuson J."/>
            <person name="Mondo S."/>
            <person name="Nolan M."/>
            <person name="Ohm R."/>
            <person name="Pangilinan J."/>
            <person name="Park H.-J."/>
            <person name="Ramirez L."/>
            <person name="Alfaro M."/>
            <person name="Sun H."/>
            <person name="Tritt A."/>
            <person name="Yoshinaga Y."/>
            <person name="Zwiers L.-H."/>
            <person name="Turgeon B."/>
            <person name="Goodwin S."/>
            <person name="Spatafora J."/>
            <person name="Crous P."/>
            <person name="Grigoriev I."/>
        </authorList>
    </citation>
    <scope>NUCLEOTIDE SEQUENCE</scope>
    <source>
        <strain evidence="2">CBS 175.79</strain>
    </source>
</reference>
<evidence type="ECO:0000256" key="1">
    <source>
        <dbReference type="SAM" id="MobiDB-lite"/>
    </source>
</evidence>
<dbReference type="RefSeq" id="XP_033387836.1">
    <property type="nucleotide sequence ID" value="XM_033527137.1"/>
</dbReference>
<sequence>MRAEKASSTWDGSRRSWPEGSMTPKDQSRDPAPREQSDQGLGMGQEVEQLDQGLGGRIYKIARFHM</sequence>
<accession>A0A6A5Y391</accession>
<gene>
    <name evidence="2" type="ORF">BU24DRAFT_419114</name>
</gene>
<name>A0A6A5Y391_9PLEO</name>